<comment type="caution">
    <text evidence="2">The sequence shown here is derived from an EMBL/GenBank/DDBJ whole genome shotgun (WGS) entry which is preliminary data.</text>
</comment>
<dbReference type="Proteomes" id="UP000775872">
    <property type="component" value="Unassembled WGS sequence"/>
</dbReference>
<reference evidence="2" key="1">
    <citation type="submission" date="2021-10" db="EMBL/GenBank/DDBJ databases">
        <authorList>
            <person name="Piombo E."/>
        </authorList>
    </citation>
    <scope>NUCLEOTIDE SEQUENCE</scope>
</reference>
<evidence type="ECO:0000313" key="2">
    <source>
        <dbReference type="EMBL" id="CAH0046432.1"/>
    </source>
</evidence>
<dbReference type="OrthoDB" id="5151236at2759"/>
<feature type="region of interest" description="Disordered" evidence="1">
    <location>
        <begin position="57"/>
        <end position="94"/>
    </location>
</feature>
<feature type="compositionally biased region" description="Basic and acidic residues" evidence="1">
    <location>
        <begin position="57"/>
        <end position="73"/>
    </location>
</feature>
<evidence type="ECO:0000313" key="3">
    <source>
        <dbReference type="Proteomes" id="UP000775872"/>
    </source>
</evidence>
<keyword evidence="3" id="KW-1185">Reference proteome</keyword>
<accession>A0A9P0EBQ9</accession>
<dbReference type="AlphaFoldDB" id="A0A9P0EBQ9"/>
<organism evidence="2 3">
    <name type="scientific">Clonostachys solani</name>
    <dbReference type="NCBI Taxonomy" id="160281"/>
    <lineage>
        <taxon>Eukaryota</taxon>
        <taxon>Fungi</taxon>
        <taxon>Dikarya</taxon>
        <taxon>Ascomycota</taxon>
        <taxon>Pezizomycotina</taxon>
        <taxon>Sordariomycetes</taxon>
        <taxon>Hypocreomycetidae</taxon>
        <taxon>Hypocreales</taxon>
        <taxon>Bionectriaceae</taxon>
        <taxon>Clonostachys</taxon>
    </lineage>
</organism>
<proteinExistence type="predicted"/>
<protein>
    <submittedName>
        <fullName evidence="2">Uncharacterized protein</fullName>
    </submittedName>
</protein>
<evidence type="ECO:0000256" key="1">
    <source>
        <dbReference type="SAM" id="MobiDB-lite"/>
    </source>
</evidence>
<gene>
    <name evidence="2" type="ORF">CSOL1703_00012166</name>
</gene>
<feature type="compositionally biased region" description="Basic and acidic residues" evidence="1">
    <location>
        <begin position="82"/>
        <end position="94"/>
    </location>
</feature>
<sequence>MSLVSVILTRAALRTQWRGLLHLAVNVVGGHMDNKGRRELEIDDLIERELEALNELEERGLAEHSPKNGRCDLENPDDCDIDQLHDERSPRSDDWRGRRDMEFLYERDIEDPEERDLDERSTKNGQWRNMPSTLLGGSLARHRADVIWEWRIWSLVSCRSLMSETLSTFVLATFRIWRTAKSKAL</sequence>
<dbReference type="EMBL" id="CABFOC020000014">
    <property type="protein sequence ID" value="CAH0046432.1"/>
    <property type="molecule type" value="Genomic_DNA"/>
</dbReference>
<name>A0A9P0EBQ9_9HYPO</name>